<dbReference type="AlphaFoldDB" id="A0A1S2VKD7"/>
<evidence type="ECO:0000313" key="1">
    <source>
        <dbReference type="EMBL" id="OIN58860.1"/>
    </source>
</evidence>
<comment type="caution">
    <text evidence="1">The sequence shown here is derived from an EMBL/GenBank/DDBJ whole genome shotgun (WGS) entry which is preliminary data.</text>
</comment>
<dbReference type="EMBL" id="MORL01000005">
    <property type="protein sequence ID" value="OIN58860.1"/>
    <property type="molecule type" value="Genomic_DNA"/>
</dbReference>
<accession>A0A1S2VKD7</accession>
<reference evidence="1 2" key="1">
    <citation type="submission" date="2016-10" db="EMBL/GenBank/DDBJ databases">
        <title>Arsenicibacter rosenii gen. nov., sp. nov., an efficient arsenic-methylating bacterium isolated from an arsenic-contaminated paddy soil.</title>
        <authorList>
            <person name="Huang K."/>
        </authorList>
    </citation>
    <scope>NUCLEOTIDE SEQUENCE [LARGE SCALE GENOMIC DNA]</scope>
    <source>
        <strain evidence="1 2">SM-1</strain>
    </source>
</reference>
<organism evidence="1 2">
    <name type="scientific">Arsenicibacter rosenii</name>
    <dbReference type="NCBI Taxonomy" id="1750698"/>
    <lineage>
        <taxon>Bacteria</taxon>
        <taxon>Pseudomonadati</taxon>
        <taxon>Bacteroidota</taxon>
        <taxon>Cytophagia</taxon>
        <taxon>Cytophagales</taxon>
        <taxon>Spirosomataceae</taxon>
        <taxon>Arsenicibacter</taxon>
    </lineage>
</organism>
<evidence type="ECO:0000313" key="2">
    <source>
        <dbReference type="Proteomes" id="UP000181790"/>
    </source>
</evidence>
<name>A0A1S2VKD7_9BACT</name>
<sequence length="60" mass="6941">MLIPIVCSWIKQADNIILQNSRKIGTFMLVTVRTGKCKVVEVIATAMFNRNNMIYLKRQK</sequence>
<dbReference type="Proteomes" id="UP000181790">
    <property type="component" value="Unassembled WGS sequence"/>
</dbReference>
<keyword evidence="2" id="KW-1185">Reference proteome</keyword>
<proteinExistence type="predicted"/>
<gene>
    <name evidence="1" type="ORF">BLX24_11555</name>
</gene>
<protein>
    <submittedName>
        <fullName evidence="1">Uncharacterized protein</fullName>
    </submittedName>
</protein>